<organism evidence="2 3">
    <name type="scientific">Maritalea myrionectae</name>
    <dbReference type="NCBI Taxonomy" id="454601"/>
    <lineage>
        <taxon>Bacteria</taxon>
        <taxon>Pseudomonadati</taxon>
        <taxon>Pseudomonadota</taxon>
        <taxon>Alphaproteobacteria</taxon>
        <taxon>Hyphomicrobiales</taxon>
        <taxon>Devosiaceae</taxon>
        <taxon>Maritalea</taxon>
    </lineage>
</organism>
<keyword evidence="1" id="KW-0732">Signal</keyword>
<feature type="chain" id="PRO_5015317570" description="Lipoprotein" evidence="1">
    <location>
        <begin position="30"/>
        <end position="209"/>
    </location>
</feature>
<reference evidence="2 3" key="1">
    <citation type="submission" date="2017-05" db="EMBL/GenBank/DDBJ databases">
        <title>Genome Analysis of Maritalea myrionectae HL2708#5.</title>
        <authorList>
            <consortium name="Cotde Inc.-PKNU"/>
            <person name="Jang D."/>
            <person name="Oh H.-M."/>
        </authorList>
    </citation>
    <scope>NUCLEOTIDE SEQUENCE [LARGE SCALE GENOMIC DNA]</scope>
    <source>
        <strain evidence="2 3">HL2708#5</strain>
    </source>
</reference>
<evidence type="ECO:0000313" key="3">
    <source>
        <dbReference type="Proteomes" id="UP000258927"/>
    </source>
</evidence>
<evidence type="ECO:0000313" key="2">
    <source>
        <dbReference type="EMBL" id="AVX05308.1"/>
    </source>
</evidence>
<gene>
    <name evidence="2" type="ORF">MXMO3_02797</name>
</gene>
<dbReference type="Proteomes" id="UP000258927">
    <property type="component" value="Chromosome"/>
</dbReference>
<dbReference type="PROSITE" id="PS51257">
    <property type="entry name" value="PROKAR_LIPOPROTEIN"/>
    <property type="match status" value="1"/>
</dbReference>
<feature type="signal peptide" evidence="1">
    <location>
        <begin position="1"/>
        <end position="29"/>
    </location>
</feature>
<evidence type="ECO:0000256" key="1">
    <source>
        <dbReference type="SAM" id="SignalP"/>
    </source>
</evidence>
<dbReference type="RefSeq" id="WP_117396244.1">
    <property type="nucleotide sequence ID" value="NZ_CP021330.1"/>
</dbReference>
<protein>
    <recommendedName>
        <fullName evidence="4">Lipoprotein</fullName>
    </recommendedName>
</protein>
<dbReference type="STRING" id="1122213.GCA_000423365_00432"/>
<dbReference type="KEGG" id="mmyr:MXMO3_02797"/>
<dbReference type="AlphaFoldDB" id="A0A2R4MGY6"/>
<accession>A0A2R4MGY6</accession>
<evidence type="ECO:0008006" key="4">
    <source>
        <dbReference type="Google" id="ProtNLM"/>
    </source>
</evidence>
<proteinExistence type="predicted"/>
<keyword evidence="3" id="KW-1185">Reference proteome</keyword>
<sequence length="209" mass="23002">MFSTNQKFFSFAKRAGTSVLLGASLLGLAACTTVEGTNAFKDGNTFEREVMSETLRGLGVLEREEKEDISAPRAPLVLPKDTKFLPIPTETATASLPEDSDEVRLDETQLTENEIKLIRGARVADLSDAQGRAFTPKEAQEVARRFREQRLAYQKALKSGDKRPLYLPPEKYFTKVGGQDLICLAENGDLVPLDSPLCPPEIREALQGS</sequence>
<dbReference type="EMBL" id="CP021330">
    <property type="protein sequence ID" value="AVX05308.1"/>
    <property type="molecule type" value="Genomic_DNA"/>
</dbReference>
<name>A0A2R4MGY6_9HYPH</name>